<accession>K5VN96</accession>
<evidence type="ECO:0000313" key="3">
    <source>
        <dbReference type="Proteomes" id="UP000008370"/>
    </source>
</evidence>
<name>K5VN96_PHACS</name>
<dbReference type="Proteomes" id="UP000008370">
    <property type="component" value="Unassembled WGS sequence"/>
</dbReference>
<sequence length="74" mass="7977">MSNEKNVNRGLRRGLLYGFIAFIVLCCLLALGLGLGIGLKNHTHPTLGESFIAEPSATAIGTPIRRSAKWLLQS</sequence>
<dbReference type="EMBL" id="JH930475">
    <property type="protein sequence ID" value="EKM52913.1"/>
    <property type="molecule type" value="Genomic_DNA"/>
</dbReference>
<dbReference type="KEGG" id="pco:PHACADRAFT_261606"/>
<keyword evidence="1" id="KW-0472">Membrane</keyword>
<dbReference type="HOGENOM" id="CLU_2688617_0_0_1"/>
<evidence type="ECO:0000256" key="1">
    <source>
        <dbReference type="SAM" id="Phobius"/>
    </source>
</evidence>
<feature type="transmembrane region" description="Helical" evidence="1">
    <location>
        <begin position="15"/>
        <end position="39"/>
    </location>
</feature>
<evidence type="ECO:0000313" key="2">
    <source>
        <dbReference type="EMBL" id="EKM52913.1"/>
    </source>
</evidence>
<gene>
    <name evidence="2" type="ORF">PHACADRAFT_261606</name>
</gene>
<dbReference type="InParanoid" id="K5VN96"/>
<dbReference type="AlphaFoldDB" id="K5VN96"/>
<keyword evidence="1" id="KW-1133">Transmembrane helix</keyword>
<keyword evidence="3" id="KW-1185">Reference proteome</keyword>
<dbReference type="RefSeq" id="XP_007399241.1">
    <property type="nucleotide sequence ID" value="XM_007399179.1"/>
</dbReference>
<dbReference type="GeneID" id="18918037"/>
<keyword evidence="1" id="KW-0812">Transmembrane</keyword>
<protein>
    <submittedName>
        <fullName evidence="2">Uncharacterized protein</fullName>
    </submittedName>
</protein>
<proteinExistence type="predicted"/>
<organism evidence="2 3">
    <name type="scientific">Phanerochaete carnosa (strain HHB-10118-sp)</name>
    <name type="common">White-rot fungus</name>
    <name type="synonym">Peniophora carnosa</name>
    <dbReference type="NCBI Taxonomy" id="650164"/>
    <lineage>
        <taxon>Eukaryota</taxon>
        <taxon>Fungi</taxon>
        <taxon>Dikarya</taxon>
        <taxon>Basidiomycota</taxon>
        <taxon>Agaricomycotina</taxon>
        <taxon>Agaricomycetes</taxon>
        <taxon>Polyporales</taxon>
        <taxon>Phanerochaetaceae</taxon>
        <taxon>Phanerochaete</taxon>
    </lineage>
</organism>
<reference evidence="2 3" key="1">
    <citation type="journal article" date="2012" name="BMC Genomics">
        <title>Comparative genomics of the white-rot fungi, Phanerochaete carnosa and P. chrysosporium, to elucidate the genetic basis of the distinct wood types they colonize.</title>
        <authorList>
            <person name="Suzuki H."/>
            <person name="MacDonald J."/>
            <person name="Syed K."/>
            <person name="Salamov A."/>
            <person name="Hori C."/>
            <person name="Aerts A."/>
            <person name="Henrissat B."/>
            <person name="Wiebenga A."/>
            <person name="vanKuyk P.A."/>
            <person name="Barry K."/>
            <person name="Lindquist E."/>
            <person name="LaButti K."/>
            <person name="Lapidus A."/>
            <person name="Lucas S."/>
            <person name="Coutinho P."/>
            <person name="Gong Y."/>
            <person name="Samejima M."/>
            <person name="Mahadevan R."/>
            <person name="Abou-Zaid M."/>
            <person name="de Vries R.P."/>
            <person name="Igarashi K."/>
            <person name="Yadav J.S."/>
            <person name="Grigoriev I.V."/>
            <person name="Master E.R."/>
        </authorList>
    </citation>
    <scope>NUCLEOTIDE SEQUENCE [LARGE SCALE GENOMIC DNA]</scope>
    <source>
        <strain evidence="2 3">HHB-10118-sp</strain>
    </source>
</reference>